<organism evidence="1 2">
    <name type="scientific">Candidatus Nitrosocosmicus arcticus</name>
    <dbReference type="NCBI Taxonomy" id="2035267"/>
    <lineage>
        <taxon>Archaea</taxon>
        <taxon>Nitrososphaerota</taxon>
        <taxon>Nitrososphaeria</taxon>
        <taxon>Nitrososphaerales</taxon>
        <taxon>Nitrososphaeraceae</taxon>
        <taxon>Candidatus Nitrosocosmicus</taxon>
    </lineage>
</organism>
<name>A0A557SYM8_9ARCH</name>
<accession>A0A557SYM8</accession>
<reference evidence="1 2" key="1">
    <citation type="journal article" date="2019" name="Front. Microbiol.">
        <title>Ammonia Oxidation by the Arctic Terrestrial Thaumarchaeote Candidatus Nitrosocosmicus arcticus Is Stimulated by Increasing Temperatures.</title>
        <authorList>
            <person name="Alves R.J.E."/>
            <person name="Kerou M."/>
            <person name="Zappe A."/>
            <person name="Bittner R."/>
            <person name="Abby S.S."/>
            <person name="Schmidt H.A."/>
            <person name="Pfeifer K."/>
            <person name="Schleper C."/>
        </authorList>
    </citation>
    <scope>NUCLEOTIDE SEQUENCE [LARGE SCALE GENOMIC DNA]</scope>
    <source>
        <strain evidence="1 2">Kfb</strain>
    </source>
</reference>
<dbReference type="Gene3D" id="3.40.50.150">
    <property type="entry name" value="Vaccinia Virus protein VP39"/>
    <property type="match status" value="1"/>
</dbReference>
<dbReference type="Pfam" id="PF07021">
    <property type="entry name" value="MetW"/>
    <property type="match status" value="1"/>
</dbReference>
<dbReference type="OrthoDB" id="27149at2157"/>
<evidence type="ECO:0000313" key="2">
    <source>
        <dbReference type="Proteomes" id="UP000315289"/>
    </source>
</evidence>
<gene>
    <name evidence="1" type="ORF">NARC_10108</name>
</gene>
<dbReference type="InterPro" id="IPR029063">
    <property type="entry name" value="SAM-dependent_MTases_sf"/>
</dbReference>
<proteinExistence type="predicted"/>
<dbReference type="AlphaFoldDB" id="A0A557SYM8"/>
<dbReference type="CDD" id="cd02440">
    <property type="entry name" value="AdoMet_MTases"/>
    <property type="match status" value="1"/>
</dbReference>
<evidence type="ECO:0000313" key="1">
    <source>
        <dbReference type="EMBL" id="TVP41702.1"/>
    </source>
</evidence>
<keyword evidence="2" id="KW-1185">Reference proteome</keyword>
<dbReference type="EMBL" id="VOAH01000001">
    <property type="protein sequence ID" value="TVP41702.1"/>
    <property type="molecule type" value="Genomic_DNA"/>
</dbReference>
<dbReference type="SUPFAM" id="SSF53335">
    <property type="entry name" value="S-adenosyl-L-methionine-dependent methyltransferases"/>
    <property type="match status" value="1"/>
</dbReference>
<sequence length="235" mass="27334">MIILLLIVKHFIVLSKEILNSLTDNFNDFPEMFEDYDKYHSNVSTGKLLRFELIKNWVIPDSTILDVGVGDGLMSELFVKNKNASILGMDISNVACEKAKERGIPVVVKDINNGLCLNEDEFYDYILLIEVIEHTIYPQKILQDALAHCKKGVIVTIPNSAYIKWRIQLMRGFSPRQSFTHLHYWSINDFKIFCRKLDIEILDSKFSLPPWLLRFNNLLAWQQCWLLSPKLKLEV</sequence>
<dbReference type="PANTHER" id="PTHR43861">
    <property type="entry name" value="TRANS-ACONITATE 2-METHYLTRANSFERASE-RELATED"/>
    <property type="match status" value="1"/>
</dbReference>
<dbReference type="Proteomes" id="UP000315289">
    <property type="component" value="Unassembled WGS sequence"/>
</dbReference>
<dbReference type="RefSeq" id="WP_144728291.1">
    <property type="nucleotide sequence ID" value="NZ_ML675578.1"/>
</dbReference>
<dbReference type="InterPro" id="IPR010743">
    <property type="entry name" value="Methionine_synth_MetW"/>
</dbReference>
<protein>
    <submittedName>
        <fullName evidence="1">Putative Methionine biosynthesis protein MetW</fullName>
    </submittedName>
</protein>
<comment type="caution">
    <text evidence="1">The sequence shown here is derived from an EMBL/GenBank/DDBJ whole genome shotgun (WGS) entry which is preliminary data.</text>
</comment>